<feature type="chain" id="PRO_5021363262" evidence="1">
    <location>
        <begin position="20"/>
        <end position="94"/>
    </location>
</feature>
<accession>A0A4Y7TBF4</accession>
<evidence type="ECO:0000256" key="1">
    <source>
        <dbReference type="SAM" id="SignalP"/>
    </source>
</evidence>
<dbReference type="AlphaFoldDB" id="A0A4Y7TBF4"/>
<feature type="signal peptide" evidence="1">
    <location>
        <begin position="1"/>
        <end position="19"/>
    </location>
</feature>
<sequence>MRPSTFIAAILALGSLASALPTPAQDYEELDARAGCVFSNIPRFAQQRLFCDAQGCRGGGGGCAYNAQTKRCTMVNMRGSGAPFGCQYCGCSAV</sequence>
<dbReference type="EMBL" id="QPFP01000021">
    <property type="protein sequence ID" value="TEB30912.1"/>
    <property type="molecule type" value="Genomic_DNA"/>
</dbReference>
<gene>
    <name evidence="2" type="ORF">FA13DRAFT_1733326</name>
</gene>
<reference evidence="2 3" key="1">
    <citation type="journal article" date="2019" name="Nat. Ecol. Evol.">
        <title>Megaphylogeny resolves global patterns of mushroom evolution.</title>
        <authorList>
            <person name="Varga T."/>
            <person name="Krizsan K."/>
            <person name="Foldi C."/>
            <person name="Dima B."/>
            <person name="Sanchez-Garcia M."/>
            <person name="Sanchez-Ramirez S."/>
            <person name="Szollosi G.J."/>
            <person name="Szarkandi J.G."/>
            <person name="Papp V."/>
            <person name="Albert L."/>
            <person name="Andreopoulos W."/>
            <person name="Angelini C."/>
            <person name="Antonin V."/>
            <person name="Barry K.W."/>
            <person name="Bougher N.L."/>
            <person name="Buchanan P."/>
            <person name="Buyck B."/>
            <person name="Bense V."/>
            <person name="Catcheside P."/>
            <person name="Chovatia M."/>
            <person name="Cooper J."/>
            <person name="Damon W."/>
            <person name="Desjardin D."/>
            <person name="Finy P."/>
            <person name="Geml J."/>
            <person name="Haridas S."/>
            <person name="Hughes K."/>
            <person name="Justo A."/>
            <person name="Karasinski D."/>
            <person name="Kautmanova I."/>
            <person name="Kiss B."/>
            <person name="Kocsube S."/>
            <person name="Kotiranta H."/>
            <person name="LaButti K.M."/>
            <person name="Lechner B.E."/>
            <person name="Liimatainen K."/>
            <person name="Lipzen A."/>
            <person name="Lukacs Z."/>
            <person name="Mihaltcheva S."/>
            <person name="Morgado L.N."/>
            <person name="Niskanen T."/>
            <person name="Noordeloos M.E."/>
            <person name="Ohm R.A."/>
            <person name="Ortiz-Santana B."/>
            <person name="Ovrebo C."/>
            <person name="Racz N."/>
            <person name="Riley R."/>
            <person name="Savchenko A."/>
            <person name="Shiryaev A."/>
            <person name="Soop K."/>
            <person name="Spirin V."/>
            <person name="Szebenyi C."/>
            <person name="Tomsovsky M."/>
            <person name="Tulloss R.E."/>
            <person name="Uehling J."/>
            <person name="Grigoriev I.V."/>
            <person name="Vagvolgyi C."/>
            <person name="Papp T."/>
            <person name="Martin F.M."/>
            <person name="Miettinen O."/>
            <person name="Hibbett D.S."/>
            <person name="Nagy L.G."/>
        </authorList>
    </citation>
    <scope>NUCLEOTIDE SEQUENCE [LARGE SCALE GENOMIC DNA]</scope>
    <source>
        <strain evidence="2 3">FP101781</strain>
    </source>
</reference>
<protein>
    <submittedName>
        <fullName evidence="2">Uncharacterized protein</fullName>
    </submittedName>
</protein>
<evidence type="ECO:0000313" key="2">
    <source>
        <dbReference type="EMBL" id="TEB30912.1"/>
    </source>
</evidence>
<organism evidence="2 3">
    <name type="scientific">Coprinellus micaceus</name>
    <name type="common">Glistening ink-cap mushroom</name>
    <name type="synonym">Coprinus micaceus</name>
    <dbReference type="NCBI Taxonomy" id="71717"/>
    <lineage>
        <taxon>Eukaryota</taxon>
        <taxon>Fungi</taxon>
        <taxon>Dikarya</taxon>
        <taxon>Basidiomycota</taxon>
        <taxon>Agaricomycotina</taxon>
        <taxon>Agaricomycetes</taxon>
        <taxon>Agaricomycetidae</taxon>
        <taxon>Agaricales</taxon>
        <taxon>Agaricineae</taxon>
        <taxon>Psathyrellaceae</taxon>
        <taxon>Coprinellus</taxon>
    </lineage>
</organism>
<proteinExistence type="predicted"/>
<dbReference type="OrthoDB" id="3009053at2759"/>
<comment type="caution">
    <text evidence="2">The sequence shown here is derived from an EMBL/GenBank/DDBJ whole genome shotgun (WGS) entry which is preliminary data.</text>
</comment>
<keyword evidence="3" id="KW-1185">Reference proteome</keyword>
<keyword evidence="1" id="KW-0732">Signal</keyword>
<name>A0A4Y7TBF4_COPMI</name>
<dbReference type="Proteomes" id="UP000298030">
    <property type="component" value="Unassembled WGS sequence"/>
</dbReference>
<evidence type="ECO:0000313" key="3">
    <source>
        <dbReference type="Proteomes" id="UP000298030"/>
    </source>
</evidence>